<evidence type="ECO:0000256" key="7">
    <source>
        <dbReference type="PROSITE-ProRule" id="PRU01122"/>
    </source>
</evidence>
<dbReference type="Gene3D" id="3.40.50.300">
    <property type="entry name" value="P-loop containing nucleotide triphosphate hydrolases"/>
    <property type="match status" value="1"/>
</dbReference>
<dbReference type="FunFam" id="1.10.8.60:FF:000091">
    <property type="entry name" value="Lon protease homolog 2, peroxisomal"/>
    <property type="match status" value="1"/>
</dbReference>
<dbReference type="PROSITE" id="PS51786">
    <property type="entry name" value="LON_PROTEOLYTIC"/>
    <property type="match status" value="1"/>
</dbReference>
<dbReference type="InterPro" id="IPR027417">
    <property type="entry name" value="P-loop_NTPase"/>
</dbReference>
<protein>
    <recommendedName>
        <fullName evidence="9">Lon protease homolog</fullName>
        <ecNumber evidence="9">3.4.21.-</ecNumber>
    </recommendedName>
</protein>
<evidence type="ECO:0000256" key="2">
    <source>
        <dbReference type="ARBA" id="ARBA00022741"/>
    </source>
</evidence>
<dbReference type="Proteomes" id="UP000777482">
    <property type="component" value="Unassembled WGS sequence"/>
</dbReference>
<dbReference type="EMBL" id="PUHQ01000133">
    <property type="protein sequence ID" value="KAG0654965.1"/>
    <property type="molecule type" value="Genomic_DNA"/>
</dbReference>
<evidence type="ECO:0000259" key="11">
    <source>
        <dbReference type="PROSITE" id="PS51786"/>
    </source>
</evidence>
<evidence type="ECO:0000313" key="12">
    <source>
        <dbReference type="EMBL" id="KAG0654965.1"/>
    </source>
</evidence>
<feature type="compositionally biased region" description="Basic residues" evidence="10">
    <location>
        <begin position="381"/>
        <end position="394"/>
    </location>
</feature>
<dbReference type="PRINTS" id="PR00830">
    <property type="entry name" value="ENDOLAPTASE"/>
</dbReference>
<feature type="domain" description="Lon proteolytic" evidence="11">
    <location>
        <begin position="842"/>
        <end position="1031"/>
    </location>
</feature>
<dbReference type="InterPro" id="IPR003593">
    <property type="entry name" value="AAA+_ATPase"/>
</dbReference>
<keyword evidence="1 7" id="KW-0645">Protease</keyword>
<keyword evidence="13" id="KW-1185">Reference proteome</keyword>
<evidence type="ECO:0000256" key="10">
    <source>
        <dbReference type="SAM" id="MobiDB-lite"/>
    </source>
</evidence>
<keyword evidence="2 8" id="KW-0547">Nucleotide-binding</keyword>
<dbReference type="GO" id="GO:0004176">
    <property type="term" value="F:ATP-dependent peptidase activity"/>
    <property type="evidence" value="ECO:0007669"/>
    <property type="project" value="UniProtKB-UniRule"/>
</dbReference>
<dbReference type="GO" id="GO:0004252">
    <property type="term" value="F:serine-type endopeptidase activity"/>
    <property type="evidence" value="ECO:0007669"/>
    <property type="project" value="UniProtKB-UniRule"/>
</dbReference>
<dbReference type="InterPro" id="IPR020568">
    <property type="entry name" value="Ribosomal_Su5_D2-typ_SF"/>
</dbReference>
<dbReference type="PANTHER" id="PTHR10046">
    <property type="entry name" value="ATP DEPENDENT LON PROTEASE FAMILY MEMBER"/>
    <property type="match status" value="1"/>
</dbReference>
<evidence type="ECO:0000313" key="13">
    <source>
        <dbReference type="Proteomes" id="UP000777482"/>
    </source>
</evidence>
<dbReference type="Gene3D" id="1.20.58.1480">
    <property type="match status" value="1"/>
</dbReference>
<evidence type="ECO:0000256" key="8">
    <source>
        <dbReference type="RuleBase" id="RU000591"/>
    </source>
</evidence>
<dbReference type="Pfam" id="PF02190">
    <property type="entry name" value="LON_substr_bdg"/>
    <property type="match status" value="1"/>
</dbReference>
<evidence type="ECO:0000256" key="1">
    <source>
        <dbReference type="ARBA" id="ARBA00022670"/>
    </source>
</evidence>
<dbReference type="Gene3D" id="1.10.8.60">
    <property type="match status" value="1"/>
</dbReference>
<evidence type="ECO:0000256" key="4">
    <source>
        <dbReference type="ARBA" id="ARBA00022825"/>
    </source>
</evidence>
<gene>
    <name evidence="12" type="ORF">C6P46_001304</name>
</gene>
<dbReference type="SMART" id="SM00382">
    <property type="entry name" value="AAA"/>
    <property type="match status" value="1"/>
</dbReference>
<dbReference type="AlphaFoldDB" id="A0A9P7B1X5"/>
<dbReference type="InterPro" id="IPR003959">
    <property type="entry name" value="ATPase_AAA_core"/>
</dbReference>
<dbReference type="GO" id="GO:0030163">
    <property type="term" value="P:protein catabolic process"/>
    <property type="evidence" value="ECO:0007669"/>
    <property type="project" value="InterPro"/>
</dbReference>
<dbReference type="Gene3D" id="2.30.130.40">
    <property type="entry name" value="LON domain-like"/>
    <property type="match status" value="1"/>
</dbReference>
<dbReference type="InterPro" id="IPR046336">
    <property type="entry name" value="Lon_prtase_N_sf"/>
</dbReference>
<dbReference type="Gene3D" id="1.20.5.5270">
    <property type="match status" value="1"/>
</dbReference>
<dbReference type="FunFam" id="1.20.5.5270:FF:000002">
    <property type="entry name" value="Lon protease homolog"/>
    <property type="match status" value="1"/>
</dbReference>
<keyword evidence="5 8" id="KW-0067">ATP-binding</keyword>
<dbReference type="NCBIfam" id="TIGR00763">
    <property type="entry name" value="lon"/>
    <property type="match status" value="1"/>
</dbReference>
<dbReference type="SUPFAM" id="SSF54211">
    <property type="entry name" value="Ribosomal protein S5 domain 2-like"/>
    <property type="match status" value="1"/>
</dbReference>
<dbReference type="SUPFAM" id="SSF52540">
    <property type="entry name" value="P-loop containing nucleoside triphosphate hydrolases"/>
    <property type="match status" value="1"/>
</dbReference>
<dbReference type="InterPro" id="IPR008268">
    <property type="entry name" value="Peptidase_S16_AS"/>
</dbReference>
<comment type="caution">
    <text evidence="12">The sequence shown here is derived from an EMBL/GenBank/DDBJ whole genome shotgun (WGS) entry which is preliminary data.</text>
</comment>
<dbReference type="Gene3D" id="3.30.230.10">
    <property type="match status" value="1"/>
</dbReference>
<evidence type="ECO:0000256" key="6">
    <source>
        <dbReference type="ARBA" id="ARBA00023140"/>
    </source>
</evidence>
<dbReference type="InterPro" id="IPR004815">
    <property type="entry name" value="Lon_bac/euk-typ"/>
</dbReference>
<name>A0A9P7B1X5_RHOMI</name>
<dbReference type="CDD" id="cd19500">
    <property type="entry name" value="RecA-like_Lon"/>
    <property type="match status" value="1"/>
</dbReference>
<dbReference type="InterPro" id="IPR008269">
    <property type="entry name" value="Lon_proteolytic"/>
</dbReference>
<dbReference type="Pfam" id="PF00004">
    <property type="entry name" value="AAA"/>
    <property type="match status" value="1"/>
</dbReference>
<dbReference type="Pfam" id="PF05362">
    <property type="entry name" value="Lon_C"/>
    <property type="match status" value="1"/>
</dbReference>
<dbReference type="EC" id="3.4.21.-" evidence="9"/>
<feature type="region of interest" description="Disordered" evidence="10">
    <location>
        <begin position="350"/>
        <end position="424"/>
    </location>
</feature>
<feature type="active site" evidence="7">
    <location>
        <position position="934"/>
    </location>
</feature>
<keyword evidence="6" id="KW-0576">Peroxisome</keyword>
<dbReference type="InterPro" id="IPR027065">
    <property type="entry name" value="Lon_Prtase"/>
</dbReference>
<dbReference type="GO" id="GO:0016887">
    <property type="term" value="F:ATP hydrolysis activity"/>
    <property type="evidence" value="ECO:0007669"/>
    <property type="project" value="InterPro"/>
</dbReference>
<dbReference type="InterPro" id="IPR014721">
    <property type="entry name" value="Ribsml_uS5_D2-typ_fold_subgr"/>
</dbReference>
<organism evidence="12 13">
    <name type="scientific">Rhodotorula mucilaginosa</name>
    <name type="common">Yeast</name>
    <name type="synonym">Rhodotorula rubra</name>
    <dbReference type="NCBI Taxonomy" id="5537"/>
    <lineage>
        <taxon>Eukaryota</taxon>
        <taxon>Fungi</taxon>
        <taxon>Dikarya</taxon>
        <taxon>Basidiomycota</taxon>
        <taxon>Pucciniomycotina</taxon>
        <taxon>Microbotryomycetes</taxon>
        <taxon>Sporidiobolales</taxon>
        <taxon>Sporidiobolaceae</taxon>
        <taxon>Rhodotorula</taxon>
    </lineage>
</organism>
<evidence type="ECO:0000256" key="3">
    <source>
        <dbReference type="ARBA" id="ARBA00022801"/>
    </source>
</evidence>
<comment type="similarity">
    <text evidence="7 8">Belongs to the peptidase S16 family.</text>
</comment>
<evidence type="ECO:0000256" key="5">
    <source>
        <dbReference type="ARBA" id="ARBA00022840"/>
    </source>
</evidence>
<proteinExistence type="inferred from homology"/>
<dbReference type="OrthoDB" id="2411602at2759"/>
<dbReference type="Pfam" id="PF22667">
    <property type="entry name" value="Lon_lid"/>
    <property type="match status" value="1"/>
</dbReference>
<dbReference type="GO" id="GO:0006508">
    <property type="term" value="P:proteolysis"/>
    <property type="evidence" value="ECO:0007669"/>
    <property type="project" value="UniProtKB-KW"/>
</dbReference>
<keyword evidence="4 7" id="KW-0720">Serine protease</keyword>
<sequence length="1057" mass="112731">MATTTAVPTTDVPLLALAHDIVLFPALVVSIHLASPHARALIAHLERFQATTTTRPASPHAATVIACVPRKARPTLQNRLADAANRILADEQQQQQLANVVQPGNDDDRRDDSADVEIDPHDLFEYGTACRIVRFERTSSRHGGGGYLVVLEGLARISFDPATALTAIPSHHDVDDATIAAPVYSLRTVTVHPAAAATLSPQDAKLLAPLRDAATAVLDALTATVPAPLPAVFERRLRTLIGRLSLASAPALIDALFGTLPLSTPPDSSTNESTNATTAAIGLTHADKLLILSLVSAPLRLEKAISILSRAREGLSTRDRIDQTVARRQREFALLQQLLAIRTELDQLAKESGRSGGGGGNAHAKGSSSSLPGNGASKAITSRKKGLAPSRKGRAGGGGFAADDGAADEDDEEEDEMAELERKVEAKQFSDAARKVAHREMKRLKKTPPQGAEHGVIRTYIETLLAIPWTEADSTPLPLSRDFVAQARKKLDQDHYGLDKIKKRLLEWLAVLRLQQQQWQADLALASNKPAIEPAATAPVSASTEAATETALVLRDPSVAPPRVPAATPEKPASPPYKAPILLLHGPPGVGKTSIARSLAEAMGRKFIRISLGGVRDEAEIRGHRRTYVGAMPGKVVAALRKCGVKNPVVLLDEVDKMGHQSMHGDPSAAMLEVLDPEQNHAFEDHYLGVPVDLSQVLFIATANSLETIPEPLYDRMEAIELSGYVHDEKLHIARQSLLPKQLRANALSPELVSIADEVLLFLITAYTREAGVRSLERHIGSVCRAKAVEYSEAKDQQSAETVATAGSEKAHPAGYRVEVTREDVERILGPSRFDEDEGDRDGRVGVVNGLAYQGSGNGGILSIETTAIPGSGKFNLTGSLGDVISESAHVAFAWVRAHAFDLGIAAAERENAFKVIDVHLHMPAGAVKKDGPSAGVAMTVAIVSLMRGVAPRKGVAMTGEVTLRGAVTPVGGIREKVLAAHRAGMHRVILPSKNRRDIDTAGELPDQVKAEVEFVYVDAVEDAIAAAFEGGWQGVTGKPRTAGIGAHGQTWLESHL</sequence>
<reference evidence="12 13" key="1">
    <citation type="submission" date="2020-11" db="EMBL/GenBank/DDBJ databases">
        <title>Kefir isolates.</title>
        <authorList>
            <person name="Marcisauskas S."/>
            <person name="Kim Y."/>
            <person name="Blasche S."/>
        </authorList>
    </citation>
    <scope>NUCLEOTIDE SEQUENCE [LARGE SCALE GENOMIC DNA]</scope>
    <source>
        <strain evidence="12 13">KR</strain>
    </source>
</reference>
<dbReference type="InterPro" id="IPR003111">
    <property type="entry name" value="Lon_prtase_N"/>
</dbReference>
<feature type="compositionally biased region" description="Acidic residues" evidence="10">
    <location>
        <begin position="405"/>
        <end position="418"/>
    </location>
</feature>
<keyword evidence="3 7" id="KW-0378">Hydrolase</keyword>
<dbReference type="GO" id="GO:0005524">
    <property type="term" value="F:ATP binding"/>
    <property type="evidence" value="ECO:0007669"/>
    <property type="project" value="UniProtKB-KW"/>
</dbReference>
<dbReference type="PROSITE" id="PS01046">
    <property type="entry name" value="LON_SER"/>
    <property type="match status" value="1"/>
</dbReference>
<feature type="active site" evidence="7">
    <location>
        <position position="977"/>
    </location>
</feature>
<accession>A0A9P7B1X5</accession>
<evidence type="ECO:0000256" key="9">
    <source>
        <dbReference type="RuleBase" id="RU000592"/>
    </source>
</evidence>
<dbReference type="InterPro" id="IPR054594">
    <property type="entry name" value="Lon_lid"/>
</dbReference>